<accession>A0A8T2NTX5</accession>
<evidence type="ECO:0000313" key="3">
    <source>
        <dbReference type="Proteomes" id="UP000824540"/>
    </source>
</evidence>
<reference evidence="2" key="1">
    <citation type="thesis" date="2021" institute="BYU ScholarsArchive" country="Provo, UT, USA">
        <title>Applications of and Algorithms for Genome Assembly and Genomic Analyses with an Emphasis on Marine Teleosts.</title>
        <authorList>
            <person name="Pickett B.D."/>
        </authorList>
    </citation>
    <scope>NUCLEOTIDE SEQUENCE</scope>
    <source>
        <strain evidence="2">HI-2016</strain>
    </source>
</reference>
<dbReference type="Proteomes" id="UP000824540">
    <property type="component" value="Unassembled WGS sequence"/>
</dbReference>
<evidence type="ECO:0000313" key="2">
    <source>
        <dbReference type="EMBL" id="KAG9343805.1"/>
    </source>
</evidence>
<gene>
    <name evidence="2" type="ORF">JZ751_013186</name>
</gene>
<dbReference type="AlphaFoldDB" id="A0A8T2NTX5"/>
<proteinExistence type="predicted"/>
<keyword evidence="3" id="KW-1185">Reference proteome</keyword>
<protein>
    <submittedName>
        <fullName evidence="2">Uncharacterized protein</fullName>
    </submittedName>
</protein>
<sequence length="261" mass="28674">MSKNSSKGLDLVEKSCMGILAVKRACICTDAQRRPLWLNSPCSPIVPDNPFCDLASLMVHRCFPLMLCPISPDPFQPTFPPFPPPFSPIDVFIFPSFSNSRFVRSAKTQWASPMWVEASGSAKPELERSCETRSDSPLGDSHTNQSDSQNEYESGDAGSRASVFVCVLHADRRDKMALQQFAEVMNEGWNETAIETQSTSSEEIVPSPPSPPPPPRVFAARKQELGFTNHNGLIAAHALPHTHTRLYLSSTAPGKPMTAPF</sequence>
<feature type="region of interest" description="Disordered" evidence="1">
    <location>
        <begin position="121"/>
        <end position="156"/>
    </location>
</feature>
<feature type="region of interest" description="Disordered" evidence="1">
    <location>
        <begin position="193"/>
        <end position="213"/>
    </location>
</feature>
<organism evidence="2 3">
    <name type="scientific">Albula glossodonta</name>
    <name type="common">roundjaw bonefish</name>
    <dbReference type="NCBI Taxonomy" id="121402"/>
    <lineage>
        <taxon>Eukaryota</taxon>
        <taxon>Metazoa</taxon>
        <taxon>Chordata</taxon>
        <taxon>Craniata</taxon>
        <taxon>Vertebrata</taxon>
        <taxon>Euteleostomi</taxon>
        <taxon>Actinopterygii</taxon>
        <taxon>Neopterygii</taxon>
        <taxon>Teleostei</taxon>
        <taxon>Albuliformes</taxon>
        <taxon>Albulidae</taxon>
        <taxon>Albula</taxon>
    </lineage>
</organism>
<feature type="compositionally biased region" description="Polar residues" evidence="1">
    <location>
        <begin position="141"/>
        <end position="152"/>
    </location>
</feature>
<evidence type="ECO:0000256" key="1">
    <source>
        <dbReference type="SAM" id="MobiDB-lite"/>
    </source>
</evidence>
<feature type="compositionally biased region" description="Basic and acidic residues" evidence="1">
    <location>
        <begin position="124"/>
        <end position="134"/>
    </location>
</feature>
<comment type="caution">
    <text evidence="2">The sequence shown here is derived from an EMBL/GenBank/DDBJ whole genome shotgun (WGS) entry which is preliminary data.</text>
</comment>
<name>A0A8T2NTX5_9TELE</name>
<dbReference type="EMBL" id="JAFBMS010000022">
    <property type="protein sequence ID" value="KAG9343805.1"/>
    <property type="molecule type" value="Genomic_DNA"/>
</dbReference>
<feature type="compositionally biased region" description="Polar residues" evidence="1">
    <location>
        <begin position="193"/>
        <end position="202"/>
    </location>
</feature>